<dbReference type="InterPro" id="IPR011010">
    <property type="entry name" value="DNA_brk_join_enz"/>
</dbReference>
<evidence type="ECO:0000256" key="1">
    <source>
        <dbReference type="ARBA" id="ARBA00023172"/>
    </source>
</evidence>
<dbReference type="PROSITE" id="PS51898">
    <property type="entry name" value="TYR_RECOMBINASE"/>
    <property type="match status" value="1"/>
</dbReference>
<evidence type="ECO:0000313" key="3">
    <source>
        <dbReference type="EMBL" id="RAL26352.1"/>
    </source>
</evidence>
<evidence type="ECO:0000313" key="4">
    <source>
        <dbReference type="Proteomes" id="UP000251213"/>
    </source>
</evidence>
<dbReference type="InterPro" id="IPR013762">
    <property type="entry name" value="Integrase-like_cat_sf"/>
</dbReference>
<gene>
    <name evidence="3" type="ORF">DL897_04980</name>
</gene>
<organism evidence="3 4">
    <name type="scientific">Thermoflavimicrobium daqui</name>
    <dbReference type="NCBI Taxonomy" id="2137476"/>
    <lineage>
        <taxon>Bacteria</taxon>
        <taxon>Bacillati</taxon>
        <taxon>Bacillota</taxon>
        <taxon>Bacilli</taxon>
        <taxon>Bacillales</taxon>
        <taxon>Thermoactinomycetaceae</taxon>
        <taxon>Thermoflavimicrobium</taxon>
    </lineage>
</organism>
<dbReference type="OrthoDB" id="9803188at2"/>
<accession>A0A364K808</accession>
<dbReference type="GO" id="GO:0003677">
    <property type="term" value="F:DNA binding"/>
    <property type="evidence" value="ECO:0007669"/>
    <property type="project" value="InterPro"/>
</dbReference>
<dbReference type="Pfam" id="PF00589">
    <property type="entry name" value="Phage_integrase"/>
    <property type="match status" value="1"/>
</dbReference>
<proteinExistence type="predicted"/>
<reference evidence="3 4" key="1">
    <citation type="submission" date="2018-06" db="EMBL/GenBank/DDBJ databases">
        <title>Thermoflavimicrobium daqus sp. nov., a thermophilic microbe isolated from Moutai-flavour Daqu.</title>
        <authorList>
            <person name="Wang X."/>
            <person name="Zhou H."/>
        </authorList>
    </citation>
    <scope>NUCLEOTIDE SEQUENCE [LARGE SCALE GENOMIC DNA]</scope>
    <source>
        <strain evidence="3 4">FBKL4.011</strain>
    </source>
</reference>
<feature type="domain" description="Tyr recombinase" evidence="2">
    <location>
        <begin position="1"/>
        <end position="98"/>
    </location>
</feature>
<keyword evidence="4" id="KW-1185">Reference proteome</keyword>
<dbReference type="Gene3D" id="1.10.443.10">
    <property type="entry name" value="Intergrase catalytic core"/>
    <property type="match status" value="1"/>
</dbReference>
<name>A0A364K808_9BACL</name>
<dbReference type="AlphaFoldDB" id="A0A364K808"/>
<dbReference type="Proteomes" id="UP000251213">
    <property type="component" value="Unassembled WGS sequence"/>
</dbReference>
<reference evidence="3 4" key="2">
    <citation type="submission" date="2018-06" db="EMBL/GenBank/DDBJ databases">
        <authorList>
            <person name="Zhirakovskaya E."/>
        </authorList>
    </citation>
    <scope>NUCLEOTIDE SEQUENCE [LARGE SCALE GENOMIC DNA]</scope>
    <source>
        <strain evidence="3 4">FBKL4.011</strain>
    </source>
</reference>
<sequence length="113" mass="12826">MPLLRLGKGFQDFDLVVCNNVGKPLDLGDLNRDLNYVIEKYNFPKIKFHALRHTHATLLLLLGENPKVVAERLRHSSISITMDTYSHVTPTMQQQAADKLDEAINLINTKQSL</sequence>
<dbReference type="EMBL" id="QJKK01000002">
    <property type="protein sequence ID" value="RAL26352.1"/>
    <property type="molecule type" value="Genomic_DNA"/>
</dbReference>
<evidence type="ECO:0000259" key="2">
    <source>
        <dbReference type="PROSITE" id="PS51898"/>
    </source>
</evidence>
<protein>
    <recommendedName>
        <fullName evidence="2">Tyr recombinase domain-containing protein</fullName>
    </recommendedName>
</protein>
<dbReference type="GO" id="GO:0006310">
    <property type="term" value="P:DNA recombination"/>
    <property type="evidence" value="ECO:0007669"/>
    <property type="project" value="UniProtKB-KW"/>
</dbReference>
<keyword evidence="1" id="KW-0233">DNA recombination</keyword>
<dbReference type="SUPFAM" id="SSF56349">
    <property type="entry name" value="DNA breaking-rejoining enzymes"/>
    <property type="match status" value="1"/>
</dbReference>
<dbReference type="GO" id="GO:0015074">
    <property type="term" value="P:DNA integration"/>
    <property type="evidence" value="ECO:0007669"/>
    <property type="project" value="InterPro"/>
</dbReference>
<comment type="caution">
    <text evidence="3">The sequence shown here is derived from an EMBL/GenBank/DDBJ whole genome shotgun (WGS) entry which is preliminary data.</text>
</comment>
<dbReference type="InterPro" id="IPR002104">
    <property type="entry name" value="Integrase_catalytic"/>
</dbReference>